<evidence type="ECO:0000256" key="11">
    <source>
        <dbReference type="ARBA" id="ARBA00022884"/>
    </source>
</evidence>
<dbReference type="GO" id="GO:0046983">
    <property type="term" value="F:protein dimerization activity"/>
    <property type="evidence" value="ECO:0007669"/>
    <property type="project" value="InterPro"/>
</dbReference>
<keyword evidence="13" id="KW-0805">Transcription regulation</keyword>
<feature type="compositionally biased region" description="Polar residues" evidence="22">
    <location>
        <begin position="920"/>
        <end position="941"/>
    </location>
</feature>
<dbReference type="GO" id="GO:0016922">
    <property type="term" value="F:nuclear receptor binding"/>
    <property type="evidence" value="ECO:0007669"/>
    <property type="project" value="InterPro"/>
</dbReference>
<feature type="compositionally biased region" description="Low complexity" evidence="22">
    <location>
        <begin position="1375"/>
        <end position="1389"/>
    </location>
</feature>
<feature type="region of interest" description="Disordered" evidence="22">
    <location>
        <begin position="1"/>
        <end position="36"/>
    </location>
</feature>
<dbReference type="GO" id="GO:0005634">
    <property type="term" value="C:nucleus"/>
    <property type="evidence" value="ECO:0007669"/>
    <property type="project" value="UniProtKB-SubCell"/>
</dbReference>
<feature type="compositionally biased region" description="Low complexity" evidence="22">
    <location>
        <begin position="1454"/>
        <end position="1479"/>
    </location>
</feature>
<organism evidence="26 27">
    <name type="scientific">Channa argus</name>
    <name type="common">Northern snakehead</name>
    <name type="synonym">Ophicephalus argus</name>
    <dbReference type="NCBI Taxonomy" id="215402"/>
    <lineage>
        <taxon>Eukaryota</taxon>
        <taxon>Metazoa</taxon>
        <taxon>Chordata</taxon>
        <taxon>Craniata</taxon>
        <taxon>Vertebrata</taxon>
        <taxon>Euteleostomi</taxon>
        <taxon>Actinopterygii</taxon>
        <taxon>Neopterygii</taxon>
        <taxon>Teleostei</taxon>
        <taxon>Neoteleostei</taxon>
        <taxon>Acanthomorphata</taxon>
        <taxon>Anabantaria</taxon>
        <taxon>Anabantiformes</taxon>
        <taxon>Channoidei</taxon>
        <taxon>Channidae</taxon>
        <taxon>Channa</taxon>
    </lineage>
</organism>
<comment type="subcellular location">
    <subcellularLocation>
        <location evidence="2">Cytoplasm</location>
    </subcellularLocation>
    <subcellularLocation>
        <location evidence="1">Nucleus</location>
    </subcellularLocation>
</comment>
<evidence type="ECO:0000259" key="23">
    <source>
        <dbReference type="PROSITE" id="PS50102"/>
    </source>
</evidence>
<feature type="region of interest" description="Disordered" evidence="22">
    <location>
        <begin position="574"/>
        <end position="983"/>
    </location>
</feature>
<evidence type="ECO:0000313" key="27">
    <source>
        <dbReference type="Proteomes" id="UP000503349"/>
    </source>
</evidence>
<evidence type="ECO:0000256" key="19">
    <source>
        <dbReference type="ARBA" id="ARBA00048017"/>
    </source>
</evidence>
<protein>
    <recommendedName>
        <fullName evidence="20">Nuclear receptor coactivator 3</fullName>
        <ecNumber evidence="4">2.3.1.48</ecNumber>
    </recommendedName>
</protein>
<dbReference type="SMART" id="SM00091">
    <property type="entry name" value="PAS"/>
    <property type="match status" value="1"/>
</dbReference>
<keyword evidence="26" id="KW-0675">Receptor</keyword>
<dbReference type="Gene3D" id="3.30.450.20">
    <property type="entry name" value="PAS domain"/>
    <property type="match status" value="2"/>
</dbReference>
<dbReference type="PROSITE" id="PS50112">
    <property type="entry name" value="PAS"/>
    <property type="match status" value="1"/>
</dbReference>
<dbReference type="GO" id="GO:0045944">
    <property type="term" value="P:positive regulation of transcription by RNA polymerase II"/>
    <property type="evidence" value="ECO:0007669"/>
    <property type="project" value="TreeGrafter"/>
</dbReference>
<dbReference type="CDD" id="cd12384">
    <property type="entry name" value="RRM_RBM24_RBM38_like"/>
    <property type="match status" value="1"/>
</dbReference>
<keyword evidence="9" id="KW-0677">Repeat</keyword>
<feature type="compositionally biased region" description="Low complexity" evidence="22">
    <location>
        <begin position="1400"/>
        <end position="1414"/>
    </location>
</feature>
<dbReference type="GO" id="GO:0005737">
    <property type="term" value="C:cytoplasm"/>
    <property type="evidence" value="ECO:0007669"/>
    <property type="project" value="UniProtKB-SubCell"/>
</dbReference>
<dbReference type="FunFam" id="3.30.450.20:FF:000008">
    <property type="entry name" value="Nuclear receptor coactivator"/>
    <property type="match status" value="1"/>
</dbReference>
<dbReference type="InterPro" id="IPR013767">
    <property type="entry name" value="PAS_fold"/>
</dbReference>
<feature type="compositionally biased region" description="Low complexity" evidence="22">
    <location>
        <begin position="534"/>
        <end position="544"/>
    </location>
</feature>
<keyword evidence="16" id="KW-0508">mRNA splicing</keyword>
<feature type="compositionally biased region" description="Gly residues" evidence="22">
    <location>
        <begin position="1390"/>
        <end position="1399"/>
    </location>
</feature>
<evidence type="ECO:0000256" key="18">
    <source>
        <dbReference type="ARBA" id="ARBA00023315"/>
    </source>
</evidence>
<feature type="compositionally biased region" description="Polar residues" evidence="22">
    <location>
        <begin position="762"/>
        <end position="775"/>
    </location>
</feature>
<dbReference type="GO" id="GO:0061733">
    <property type="term" value="F:protein-lysine-acetyltransferase activity"/>
    <property type="evidence" value="ECO:0007669"/>
    <property type="project" value="UniProtKB-EC"/>
</dbReference>
<dbReference type="SUPFAM" id="SSF69125">
    <property type="entry name" value="Nuclear receptor coactivator interlocking domain"/>
    <property type="match status" value="1"/>
</dbReference>
<evidence type="ECO:0000256" key="1">
    <source>
        <dbReference type="ARBA" id="ARBA00004123"/>
    </source>
</evidence>
<dbReference type="CDD" id="cd00130">
    <property type="entry name" value="PAS"/>
    <property type="match status" value="1"/>
</dbReference>
<dbReference type="PROSITE" id="PS50102">
    <property type="entry name" value="RRM"/>
    <property type="match status" value="1"/>
</dbReference>
<dbReference type="InterPro" id="IPR010011">
    <property type="entry name" value="NCO_DUF1518"/>
</dbReference>
<feature type="compositionally biased region" description="Basic and acidic residues" evidence="22">
    <location>
        <begin position="850"/>
        <end position="870"/>
    </location>
</feature>
<feature type="domain" description="PAS" evidence="24">
    <location>
        <begin position="115"/>
        <end position="178"/>
    </location>
</feature>
<keyword evidence="27" id="KW-1185">Reference proteome</keyword>
<dbReference type="EC" id="2.3.1.48" evidence="4"/>
<keyword evidence="6" id="KW-0597">Phosphoprotein</keyword>
<keyword evidence="11 21" id="KW-0694">RNA-binding</keyword>
<dbReference type="SUPFAM" id="SSF55785">
    <property type="entry name" value="PYP-like sensor domain (PAS domain)"/>
    <property type="match status" value="2"/>
</dbReference>
<dbReference type="InterPro" id="IPR009110">
    <property type="entry name" value="Nuc_rcpt_coact"/>
</dbReference>
<keyword evidence="7" id="KW-0507">mRNA processing</keyword>
<evidence type="ECO:0000256" key="8">
    <source>
        <dbReference type="ARBA" id="ARBA00022679"/>
    </source>
</evidence>
<feature type="compositionally biased region" description="Low complexity" evidence="22">
    <location>
        <begin position="471"/>
        <end position="492"/>
    </location>
</feature>
<dbReference type="GO" id="GO:0032870">
    <property type="term" value="P:cellular response to hormone stimulus"/>
    <property type="evidence" value="ECO:0007669"/>
    <property type="project" value="TreeGrafter"/>
</dbReference>
<keyword evidence="5" id="KW-0963">Cytoplasm</keyword>
<keyword evidence="18" id="KW-0012">Acyltransferase</keyword>
<dbReference type="GO" id="GO:0030154">
    <property type="term" value="P:cell differentiation"/>
    <property type="evidence" value="ECO:0007669"/>
    <property type="project" value="UniProtKB-KW"/>
</dbReference>
<feature type="compositionally biased region" description="Low complexity" evidence="22">
    <location>
        <begin position="575"/>
        <end position="608"/>
    </location>
</feature>
<feature type="compositionally biased region" description="Pro residues" evidence="22">
    <location>
        <begin position="709"/>
        <end position="718"/>
    </location>
</feature>
<feature type="region of interest" description="Disordered" evidence="22">
    <location>
        <begin position="1357"/>
        <end position="1482"/>
    </location>
</feature>
<dbReference type="FunFam" id="3.30.70.330:FF:000077">
    <property type="entry name" value="RNA-binding motif protein 24"/>
    <property type="match status" value="1"/>
</dbReference>
<dbReference type="PANTHER" id="PTHR10684">
    <property type="entry name" value="NUCLEAR RECEPTOR COACTIVATOR"/>
    <property type="match status" value="1"/>
</dbReference>
<feature type="region of interest" description="Disordered" evidence="22">
    <location>
        <begin position="471"/>
        <end position="559"/>
    </location>
</feature>
<evidence type="ECO:0000256" key="5">
    <source>
        <dbReference type="ARBA" id="ARBA00022490"/>
    </source>
</evidence>
<feature type="domain" description="RRM" evidence="23">
    <location>
        <begin position="1657"/>
        <end position="1734"/>
    </location>
</feature>
<dbReference type="InterPro" id="IPR032565">
    <property type="entry name" value="NCOA2/3_DUF4927"/>
</dbReference>
<evidence type="ECO:0000256" key="4">
    <source>
        <dbReference type="ARBA" id="ARBA00013184"/>
    </source>
</evidence>
<evidence type="ECO:0000256" key="14">
    <source>
        <dbReference type="ARBA" id="ARBA00023159"/>
    </source>
</evidence>
<dbReference type="InterPro" id="IPR056193">
    <property type="entry name" value="bHLH_NCOA1-3"/>
</dbReference>
<dbReference type="SMART" id="SM01151">
    <property type="entry name" value="DUF1518"/>
    <property type="match status" value="1"/>
</dbReference>
<name>A0A6G1Q4J7_CHAAH</name>
<dbReference type="GO" id="GO:0008380">
    <property type="term" value="P:RNA splicing"/>
    <property type="evidence" value="ECO:0007669"/>
    <property type="project" value="UniProtKB-KW"/>
</dbReference>
<evidence type="ECO:0000256" key="2">
    <source>
        <dbReference type="ARBA" id="ARBA00004496"/>
    </source>
</evidence>
<dbReference type="Pfam" id="PF23172">
    <property type="entry name" value="bHLH_NCOA"/>
    <property type="match status" value="1"/>
</dbReference>
<evidence type="ECO:0000256" key="9">
    <source>
        <dbReference type="ARBA" id="ARBA00022737"/>
    </source>
</evidence>
<evidence type="ECO:0000259" key="24">
    <source>
        <dbReference type="PROSITE" id="PS50112"/>
    </source>
</evidence>
<dbReference type="Pfam" id="PF00989">
    <property type="entry name" value="PAS"/>
    <property type="match status" value="1"/>
</dbReference>
<evidence type="ECO:0000259" key="25">
    <source>
        <dbReference type="PROSITE" id="PS50888"/>
    </source>
</evidence>
<evidence type="ECO:0000256" key="20">
    <source>
        <dbReference type="ARBA" id="ARBA00067176"/>
    </source>
</evidence>
<accession>A0A6G1Q4J7</accession>
<keyword evidence="12" id="KW-0007">Acetylation</keyword>
<evidence type="ECO:0000256" key="21">
    <source>
        <dbReference type="PROSITE-ProRule" id="PRU00176"/>
    </source>
</evidence>
<dbReference type="InterPro" id="IPR014935">
    <property type="entry name" value="SRC/p160_LXXLL"/>
</dbReference>
<dbReference type="PANTHER" id="PTHR10684:SF3">
    <property type="entry name" value="NUCLEAR RECEPTOR COACTIVATOR 3"/>
    <property type="match status" value="1"/>
</dbReference>
<gene>
    <name evidence="26" type="ORF">EXN66_Car012786</name>
</gene>
<keyword evidence="10" id="KW-0221">Differentiation</keyword>
<keyword evidence="14" id="KW-0010">Activator</keyword>
<evidence type="ECO:0000256" key="12">
    <source>
        <dbReference type="ARBA" id="ARBA00022990"/>
    </source>
</evidence>
<evidence type="ECO:0000256" key="7">
    <source>
        <dbReference type="ARBA" id="ARBA00022664"/>
    </source>
</evidence>
<dbReference type="InterPro" id="IPR014920">
    <property type="entry name" value="Nuc_rcpt_coact_Ncoa-typ"/>
</dbReference>
<dbReference type="Gene3D" id="6.10.140.410">
    <property type="match status" value="1"/>
</dbReference>
<dbReference type="SUPFAM" id="SSF47459">
    <property type="entry name" value="HLH, helix-loop-helix DNA-binding domain"/>
    <property type="match status" value="1"/>
</dbReference>
<evidence type="ECO:0000256" key="13">
    <source>
        <dbReference type="ARBA" id="ARBA00023015"/>
    </source>
</evidence>
<reference evidence="27" key="2">
    <citation type="submission" date="2019-02" db="EMBL/GenBank/DDBJ databases">
        <title>Opniocepnalus argus Var Kimnra genome.</title>
        <authorList>
            <person name="Zhou C."/>
            <person name="Xiao S."/>
        </authorList>
    </citation>
    <scope>NUCLEOTIDE SEQUENCE [LARGE SCALE GENOMIC DNA]</scope>
</reference>
<evidence type="ECO:0000313" key="26">
    <source>
        <dbReference type="EMBL" id="KAF3697106.1"/>
    </source>
</evidence>
<dbReference type="Pfam" id="PF16665">
    <property type="entry name" value="NCOA_u2"/>
    <property type="match status" value="1"/>
</dbReference>
<dbReference type="InterPro" id="IPR035965">
    <property type="entry name" value="PAS-like_dom_sf"/>
</dbReference>
<feature type="compositionally biased region" description="Basic residues" evidence="22">
    <location>
        <begin position="632"/>
        <end position="642"/>
    </location>
</feature>
<dbReference type="InterPro" id="IPR017426">
    <property type="entry name" value="Nuclear_rcpt_coactivator"/>
</dbReference>
<dbReference type="InterPro" id="IPR000014">
    <property type="entry name" value="PAS"/>
</dbReference>
<reference evidence="26 27" key="1">
    <citation type="submission" date="2019-02" db="EMBL/GenBank/DDBJ databases">
        <title>Opniocepnalus argus genome.</title>
        <authorList>
            <person name="Zhou C."/>
            <person name="Xiao S."/>
        </authorList>
    </citation>
    <scope>NUCLEOTIDE SEQUENCE [LARGE SCALE GENOMIC DNA]</scope>
    <source>
        <strain evidence="26">OARG1902GOOAL</strain>
        <tissue evidence="26">Muscle</tissue>
    </source>
</reference>
<comment type="similarity">
    <text evidence="3">Belongs to the SRC/p160 nuclear receptor coactivator family.</text>
</comment>
<dbReference type="SUPFAM" id="SSF54928">
    <property type="entry name" value="RNA-binding domain, RBD"/>
    <property type="match status" value="1"/>
</dbReference>
<dbReference type="GO" id="GO:0003713">
    <property type="term" value="F:transcription coactivator activity"/>
    <property type="evidence" value="ECO:0007669"/>
    <property type="project" value="InterPro"/>
</dbReference>
<dbReference type="InterPro" id="IPR037077">
    <property type="entry name" value="Nuc_rcpt_coact_Ncoa_int_sf"/>
</dbReference>
<dbReference type="SMART" id="SM00360">
    <property type="entry name" value="RRM"/>
    <property type="match status" value="1"/>
</dbReference>
<dbReference type="InterPro" id="IPR012677">
    <property type="entry name" value="Nucleotide-bd_a/b_plait_sf"/>
</dbReference>
<dbReference type="PROSITE" id="PS50888">
    <property type="entry name" value="BHLH"/>
    <property type="match status" value="1"/>
</dbReference>
<feature type="region of interest" description="Disordered" evidence="22">
    <location>
        <begin position="81"/>
        <end position="104"/>
    </location>
</feature>
<sequence length="1878" mass="199119">MSGLGENSMEPLSSETRKRKLSTCDTPGLGCDRKRREQESKYIEELAELISANLSDIDSFNVKPDKCAILKETVRQIRQIKEQGKASSNDDDVQKSDVSSTGQGVIDKDHLGPLLLQALDGFLFVVNREGSIVFVSDNVTQYLQYKQEELISTSVYNILHEDDREEFHKNLPKTNINGVSWGNEANRQKSHTFNCRMLVKFGHAHGPMEEGPGGPRYETMQCFALTQPKAMIEEGEDLQSCMICVARRVTAMERTESFNTRHELSGKLIQIDQNSLRASMRPGWEDLLRRCIQMFLQHSDGQPWSHKRHYHEAFLQGHAETPLYRFSLSDGTPVTAQTKSKLYRHPMSNEPQGFISTHLLQREPNGYRSAQGGSMMPNTMRQQGMGGPNPNAQMNMTTGGGMGMGGMGSMNRGYGMNEQGHMGHMGPMGGSSIYGGSGGGGGGGMGSRMMQMNQMGQMNQVAHMNQMNQMGHMNHPGQGMQQHPQQPPFQSSGGFGLSGMNSPSGSPRMGGPQQGLLMSPRNRGSPKMGINQFSPGGIHSPMSGIGSGGGSSGSTSTFSSSSLNALQAISEGVGSSLPSTLTSPSPAHKADSSPSIHSSSSSSQPNQSAKPGQDGSKSPAGGLGPGPGDHHHSLHHLHHHQHPQAESSENRPDNQAATATKESGEGTNEAGLASAEPPRKLPDSKGHKKLLQLLTSPTEELGIGGSGPAGPPLPPPPARSSTPAGSDIKDPTGGMTSPSSTGVSSSSSAGANPGQATGPGGVSTSLSSAHYTGSLQEKHKILHKLLQNGNTPDEVAKITAEATGKTSHGSQEGGEGASGVGTGPGLITEPKQEQHSPKKEKTHALLHYLLNKDDSKDPVDVKPKLEELEGKGPPGAASGPPRNGPGSGPGPAPEHHESKIKSEPPDDLHNLESILGDLRGSSSDFYTEQAGSKGSNDTGTKPQGCLDDSLQGNPGIGLGPRGPFQRAVSMDGKPPGGPGGAGRRPMLIKQEDMMGSPDSYPGNMGLMNRGMVTQRSPMGGSGDWGMTRSSASPVGSAGHPSIMRLGMEYNNGKGMMSGPMVTRSNSVPGSRSMLQHQLMDVGGSADMSMGMSPFGQQGQPNQSPSWPDNMMGMEGNRRQFGNTLDDLLVPPTTSEGQSDERALLDQLDSLLNNTDGTALEEIDRALGIPDLVSQGAEQQLEPFPGQDPTMVLDQKPLYGQGYPGPPAMPMQPGYGGNPMQGQGQQGGFGPMLSQMGQAGSFPGMGGMGGMGHPRANMMRPRMITANKPMRLQLQQRLQGQQFMNQTRQGMGMKMENPGGNPSMRPGMGGQPGFINAQMMAQRSREMATMQIRRQRMMMLMQQQQQQAAAAAAAAAAAGGFSPPPNVTAPGGMDNPMGGPSMGQPGPQQFGYGGNYGMGQQGDPSFGPSGNSPPNAMMPGRMGPQNPMMQQHPQGGPMYQGADMKGWSQGGMGRNSSYPQQQFGQQGPPGQQQFGQQGNPGQYGGVMMNGGMPASGGGGHMGQMGGQMGMNPLVMGRMPMGPDQQIGLFGGFINSVSLTNSLFTTLGFRSSDGFPISVAFRMPCGGGVLEGGGEAVCASGKDAPSVYWTRRGVGARKTRPPKLKDFAFLPGQETRGSRHLSGGLYIQNRMSSQLFLGRLLGAPLEIMHPSMEKDTTYTKIFVGGLPYHTNDASLREYFETFGDIDEAVVITDKQTGKSRGYGFVTMVDRGAAERACKDANPIIDGRKANVNLAYLGAKPRSSQSSLSFGVQQVHPTWAQRQYGFTQQYVYPQAFLQPSLVLQSQLSPTAAALASPYLDYSSVYSHYTPTGLEQYPYTPSPSPSAGYLSYNFTPGTPVSALTASPTPQAAIHPPLAALTTVSAAPQGFLHYPLHQPDRMQ</sequence>
<dbReference type="EMBL" id="CM015723">
    <property type="protein sequence ID" value="KAF3697106.1"/>
    <property type="molecule type" value="Genomic_DNA"/>
</dbReference>
<comment type="catalytic activity">
    <reaction evidence="19">
        <text>L-lysyl-[protein] + acetyl-CoA = N(6)-acetyl-L-lysyl-[protein] + CoA + H(+)</text>
        <dbReference type="Rhea" id="RHEA:45948"/>
        <dbReference type="Rhea" id="RHEA-COMP:9752"/>
        <dbReference type="Rhea" id="RHEA-COMP:10731"/>
        <dbReference type="ChEBI" id="CHEBI:15378"/>
        <dbReference type="ChEBI" id="CHEBI:29969"/>
        <dbReference type="ChEBI" id="CHEBI:57287"/>
        <dbReference type="ChEBI" id="CHEBI:57288"/>
        <dbReference type="ChEBI" id="CHEBI:61930"/>
        <dbReference type="EC" id="2.3.1.48"/>
    </reaction>
</comment>
<dbReference type="InterPro" id="IPR000504">
    <property type="entry name" value="RRM_dom"/>
</dbReference>
<dbReference type="FunFam" id="4.10.280.10:FF:000008">
    <property type="entry name" value="Nuclear receptor coactivator"/>
    <property type="match status" value="1"/>
</dbReference>
<dbReference type="Gene3D" id="4.10.280.10">
    <property type="entry name" value="Helix-loop-helix DNA-binding domain"/>
    <property type="match status" value="1"/>
</dbReference>
<dbReference type="GO" id="GO:0006397">
    <property type="term" value="P:mRNA processing"/>
    <property type="evidence" value="ECO:0007669"/>
    <property type="project" value="UniProtKB-KW"/>
</dbReference>
<feature type="compositionally biased region" description="Basic and acidic residues" evidence="22">
    <location>
        <begin position="893"/>
        <end position="910"/>
    </location>
</feature>
<evidence type="ECO:0000256" key="15">
    <source>
        <dbReference type="ARBA" id="ARBA00023163"/>
    </source>
</evidence>
<dbReference type="Proteomes" id="UP000503349">
    <property type="component" value="Chromosome 12"/>
</dbReference>
<keyword evidence="8" id="KW-0808">Transferase</keyword>
<dbReference type="SMART" id="SM00353">
    <property type="entry name" value="HLH"/>
    <property type="match status" value="1"/>
</dbReference>
<dbReference type="Gene3D" id="3.30.70.330">
    <property type="match status" value="1"/>
</dbReference>
<dbReference type="Pfam" id="PF08832">
    <property type="entry name" value="SRC-1"/>
    <property type="match status" value="1"/>
</dbReference>
<dbReference type="InterPro" id="IPR035979">
    <property type="entry name" value="RBD_domain_sf"/>
</dbReference>
<evidence type="ECO:0000256" key="6">
    <source>
        <dbReference type="ARBA" id="ARBA00022553"/>
    </source>
</evidence>
<dbReference type="GO" id="GO:0003723">
    <property type="term" value="F:RNA binding"/>
    <property type="evidence" value="ECO:0007669"/>
    <property type="project" value="UniProtKB-UniRule"/>
</dbReference>
<feature type="compositionally biased region" description="Basic and acidic residues" evidence="22">
    <location>
        <begin position="830"/>
        <end position="843"/>
    </location>
</feature>
<evidence type="ECO:0000256" key="16">
    <source>
        <dbReference type="ARBA" id="ARBA00023187"/>
    </source>
</evidence>
<dbReference type="Pfam" id="PF14598">
    <property type="entry name" value="PAS_11"/>
    <property type="match status" value="1"/>
</dbReference>
<feature type="compositionally biased region" description="Low complexity" evidence="22">
    <location>
        <begin position="719"/>
        <end position="756"/>
    </location>
</feature>
<keyword evidence="15" id="KW-0804">Transcription</keyword>
<keyword evidence="17" id="KW-0539">Nucleus</keyword>
<evidence type="ECO:0000256" key="17">
    <source>
        <dbReference type="ARBA" id="ARBA00023242"/>
    </source>
</evidence>
<dbReference type="Pfam" id="PF16279">
    <property type="entry name" value="DUF4927"/>
    <property type="match status" value="1"/>
</dbReference>
<dbReference type="InterPro" id="IPR036638">
    <property type="entry name" value="HLH_DNA-bd_sf"/>
</dbReference>
<evidence type="ECO:0000256" key="10">
    <source>
        <dbReference type="ARBA" id="ARBA00022782"/>
    </source>
</evidence>
<proteinExistence type="inferred from homology"/>
<evidence type="ECO:0000256" key="22">
    <source>
        <dbReference type="SAM" id="MobiDB-lite"/>
    </source>
</evidence>
<feature type="compositionally biased region" description="Gly residues" evidence="22">
    <location>
        <begin position="811"/>
        <end position="824"/>
    </location>
</feature>
<feature type="domain" description="BHLH" evidence="25">
    <location>
        <begin position="23"/>
        <end position="80"/>
    </location>
</feature>
<dbReference type="Pfam" id="PF00076">
    <property type="entry name" value="RRM_1"/>
    <property type="match status" value="1"/>
</dbReference>
<dbReference type="InterPro" id="IPR011598">
    <property type="entry name" value="bHLH_dom"/>
</dbReference>
<evidence type="ECO:0000256" key="3">
    <source>
        <dbReference type="ARBA" id="ARBA00009933"/>
    </source>
</evidence>
<dbReference type="FunFam" id="3.30.450.20:FF:000027">
    <property type="entry name" value="Nuclear receptor coactivator 3"/>
    <property type="match status" value="1"/>
</dbReference>
<dbReference type="Pfam" id="PF08815">
    <property type="entry name" value="Nuc_rec_co-act"/>
    <property type="match status" value="1"/>
</dbReference>